<proteinExistence type="predicted"/>
<dbReference type="Proteomes" id="UP000641206">
    <property type="component" value="Unassembled WGS sequence"/>
</dbReference>
<keyword evidence="3" id="KW-1185">Reference proteome</keyword>
<evidence type="ECO:0000259" key="1">
    <source>
        <dbReference type="SMART" id="SM00829"/>
    </source>
</evidence>
<sequence>MKAMMLREIGETSQLKLEEVETPKPDSGEVVIKLKAAALNRRDLMVLHGQYPGIKLPAIPGSDGAGEIVAVGNEINNISTGDKVIINPGLNWGNDMNKKRADFTILGVPSNGTYAQYVKVPAENVYPKPSHLSWEEAAALPLAGLTAYRAMVTKGKVTKGENVLIPGVGGGVATYLVQFASALGANVYVTSSKEEKINKAKDFGATEGVNYTAENWTEELENLTGGIDLSVDSIAGEMFKTLISLGKIGSRIVSFGATRGPVPNLILPTMTVKEISVIGSTMGSPQDFADMVDFVEKHEIHPILDKTYSLEEAPEALARMEKGENFGKIVLSIPQD</sequence>
<dbReference type="Pfam" id="PF00107">
    <property type="entry name" value="ADH_zinc_N"/>
    <property type="match status" value="1"/>
</dbReference>
<evidence type="ECO:0000313" key="2">
    <source>
        <dbReference type="EMBL" id="GGP10727.1"/>
    </source>
</evidence>
<dbReference type="SMART" id="SM00829">
    <property type="entry name" value="PKS_ER"/>
    <property type="match status" value="1"/>
</dbReference>
<feature type="domain" description="Enoyl reductase (ER)" evidence="1">
    <location>
        <begin position="10"/>
        <end position="331"/>
    </location>
</feature>
<dbReference type="InterPro" id="IPR020843">
    <property type="entry name" value="ER"/>
</dbReference>
<evidence type="ECO:0000313" key="3">
    <source>
        <dbReference type="Proteomes" id="UP000641206"/>
    </source>
</evidence>
<dbReference type="Gene3D" id="3.90.180.10">
    <property type="entry name" value="Medium-chain alcohol dehydrogenases, catalytic domain"/>
    <property type="match status" value="1"/>
</dbReference>
<dbReference type="PANTHER" id="PTHR45033">
    <property type="match status" value="1"/>
</dbReference>
<comment type="caution">
    <text evidence="2">The sequence shown here is derived from an EMBL/GenBank/DDBJ whole genome shotgun (WGS) entry which is preliminary data.</text>
</comment>
<dbReference type="RefSeq" id="WP_188734290.1">
    <property type="nucleotide sequence ID" value="NZ_BMLW01000005.1"/>
</dbReference>
<dbReference type="InterPro" id="IPR052711">
    <property type="entry name" value="Zinc_ADH-like"/>
</dbReference>
<organism evidence="2 3">
    <name type="scientific">Oceanobacillus neutriphilus</name>
    <dbReference type="NCBI Taxonomy" id="531815"/>
    <lineage>
        <taxon>Bacteria</taxon>
        <taxon>Bacillati</taxon>
        <taxon>Bacillota</taxon>
        <taxon>Bacilli</taxon>
        <taxon>Bacillales</taxon>
        <taxon>Bacillaceae</taxon>
        <taxon>Oceanobacillus</taxon>
    </lineage>
</organism>
<dbReference type="PANTHER" id="PTHR45033:SF3">
    <property type="entry name" value="DEHYDROGENASE, PUTATIVE (AFU_ORTHOLOGUE AFUA_2G13270)-RELATED"/>
    <property type="match status" value="1"/>
</dbReference>
<dbReference type="InterPro" id="IPR011032">
    <property type="entry name" value="GroES-like_sf"/>
</dbReference>
<dbReference type="SUPFAM" id="SSF50129">
    <property type="entry name" value="GroES-like"/>
    <property type="match status" value="1"/>
</dbReference>
<dbReference type="InterPro" id="IPR013154">
    <property type="entry name" value="ADH-like_N"/>
</dbReference>
<protein>
    <submittedName>
        <fullName evidence="2">Alcohol dehydrogenase</fullName>
    </submittedName>
</protein>
<name>A0ABQ2NUC3_9BACI</name>
<dbReference type="EMBL" id="BMLW01000005">
    <property type="protein sequence ID" value="GGP10727.1"/>
    <property type="molecule type" value="Genomic_DNA"/>
</dbReference>
<reference evidence="3" key="1">
    <citation type="journal article" date="2019" name="Int. J. Syst. Evol. Microbiol.">
        <title>The Global Catalogue of Microorganisms (GCM) 10K type strain sequencing project: providing services to taxonomists for standard genome sequencing and annotation.</title>
        <authorList>
            <consortium name="The Broad Institute Genomics Platform"/>
            <consortium name="The Broad Institute Genome Sequencing Center for Infectious Disease"/>
            <person name="Wu L."/>
            <person name="Ma J."/>
        </authorList>
    </citation>
    <scope>NUCLEOTIDE SEQUENCE [LARGE SCALE GENOMIC DNA]</scope>
    <source>
        <strain evidence="3">CGMCC 1.7693</strain>
    </source>
</reference>
<accession>A0ABQ2NUC3</accession>
<dbReference type="InterPro" id="IPR013149">
    <property type="entry name" value="ADH-like_C"/>
</dbReference>
<dbReference type="SUPFAM" id="SSF51735">
    <property type="entry name" value="NAD(P)-binding Rossmann-fold domains"/>
    <property type="match status" value="1"/>
</dbReference>
<dbReference type="Pfam" id="PF08240">
    <property type="entry name" value="ADH_N"/>
    <property type="match status" value="1"/>
</dbReference>
<dbReference type="InterPro" id="IPR036291">
    <property type="entry name" value="NAD(P)-bd_dom_sf"/>
</dbReference>
<gene>
    <name evidence="2" type="ORF">GCM10011346_20000</name>
</gene>